<organism evidence="3 4">
    <name type="scientific">Enterobacter agglomerans</name>
    <name type="common">Erwinia herbicola</name>
    <name type="synonym">Pantoea agglomerans</name>
    <dbReference type="NCBI Taxonomy" id="549"/>
    <lineage>
        <taxon>Bacteria</taxon>
        <taxon>Pseudomonadati</taxon>
        <taxon>Pseudomonadota</taxon>
        <taxon>Gammaproteobacteria</taxon>
        <taxon>Enterobacterales</taxon>
        <taxon>Erwiniaceae</taxon>
        <taxon>Pantoea</taxon>
        <taxon>Pantoea agglomerans group</taxon>
    </lineage>
</organism>
<protein>
    <submittedName>
        <fullName evidence="3">Phage tail tape measure protein</fullName>
    </submittedName>
</protein>
<accession>A0A7X2MTF5</accession>
<evidence type="ECO:0000313" key="3">
    <source>
        <dbReference type="EMBL" id="MSE18980.1"/>
    </source>
</evidence>
<reference evidence="3 4" key="1">
    <citation type="submission" date="2019-11" db="EMBL/GenBank/DDBJ databases">
        <title>Draft Genome Sequence of Plant Growth-Promoting Rhizosphere-Associated Bacteria.</title>
        <authorList>
            <person name="Vasilyev I.Y."/>
            <person name="Radchenko V."/>
            <person name="Ilnitskaya E.V."/>
        </authorList>
    </citation>
    <scope>NUCLEOTIDE SEQUENCE [LARGE SCALE GENOMIC DNA]</scope>
    <source>
        <strain evidence="3 4">VRA_MhP_f</strain>
    </source>
</reference>
<dbReference type="Proteomes" id="UP000461948">
    <property type="component" value="Unassembled WGS sequence"/>
</dbReference>
<comment type="caution">
    <text evidence="3">The sequence shown here is derived from an EMBL/GenBank/DDBJ whole genome shotgun (WGS) entry which is preliminary data.</text>
</comment>
<dbReference type="AlphaFoldDB" id="A0A7X2MTF5"/>
<keyword evidence="1" id="KW-1188">Viral release from host cell</keyword>
<evidence type="ECO:0000313" key="4">
    <source>
        <dbReference type="Proteomes" id="UP000461948"/>
    </source>
</evidence>
<proteinExistence type="predicted"/>
<gene>
    <name evidence="3" type="ORF">GKC49_28935</name>
</gene>
<dbReference type="Pfam" id="PF10145">
    <property type="entry name" value="PhageMin_Tail"/>
    <property type="match status" value="1"/>
</dbReference>
<dbReference type="PANTHER" id="PTHR37813:SF1">
    <property type="entry name" value="FELS-2 PROPHAGE PROTEIN"/>
    <property type="match status" value="1"/>
</dbReference>
<dbReference type="NCBIfam" id="TIGR01760">
    <property type="entry name" value="tape_meas_TP901"/>
    <property type="match status" value="1"/>
</dbReference>
<dbReference type="PANTHER" id="PTHR37813">
    <property type="entry name" value="FELS-2 PROPHAGE PROTEIN"/>
    <property type="match status" value="1"/>
</dbReference>
<evidence type="ECO:0000259" key="2">
    <source>
        <dbReference type="Pfam" id="PF10145"/>
    </source>
</evidence>
<sequence>ALKTGADFEHQMSRVGAIAGASGKDLKELNDQAIKLGADTAFSAKEAAGGMENLASAGMNSKQIMAAMPGVLNLAAVSGGDVALSAENAATALNGFGLEAKDSAHVADVFARAAADTNAEASDMGEALKMVAPQAHGAGLSLEETAAAIGVLSDAGIKGS</sequence>
<feature type="non-terminal residue" evidence="3">
    <location>
        <position position="1"/>
    </location>
</feature>
<feature type="non-terminal residue" evidence="3">
    <location>
        <position position="160"/>
    </location>
</feature>
<dbReference type="EMBL" id="WKLC01002266">
    <property type="protein sequence ID" value="MSE18980.1"/>
    <property type="molecule type" value="Genomic_DNA"/>
</dbReference>
<evidence type="ECO:0000256" key="1">
    <source>
        <dbReference type="ARBA" id="ARBA00022612"/>
    </source>
</evidence>
<dbReference type="InterPro" id="IPR010090">
    <property type="entry name" value="Phage_tape_meas"/>
</dbReference>
<name>A0A7X2MTF5_ENTAG</name>
<feature type="domain" description="Phage tail tape measure protein" evidence="2">
    <location>
        <begin position="30"/>
        <end position="160"/>
    </location>
</feature>